<name>A0A1E3QPI0_9ASCO</name>
<dbReference type="GO" id="GO:0031509">
    <property type="term" value="P:subtelomeric heterochromatin formation"/>
    <property type="evidence" value="ECO:0007669"/>
    <property type="project" value="EnsemblFungi"/>
</dbReference>
<protein>
    <recommendedName>
        <fullName evidence="1">Protein AF-9 homolog</fullName>
    </recommendedName>
</protein>
<evidence type="ECO:0000256" key="4">
    <source>
        <dbReference type="ARBA" id="ARBA00023242"/>
    </source>
</evidence>
<dbReference type="InterPro" id="IPR038704">
    <property type="entry name" value="YEAST_sf"/>
</dbReference>
<dbReference type="PANTHER" id="PTHR47573">
    <property type="entry name" value="PROTEIN AF-9 HOMOLOG"/>
    <property type="match status" value="1"/>
</dbReference>
<sequence>MTPQPSVSKRVKNISISKPIVYGNTATPFGPTRPADAPVDHTHHWTIYVKDPAIEGDLTPFIKKVVFKLHDTYTPPSRVVDKPPFEITETGWGEFEIGIKIYFNNAESGNAAEKTLQLYHHLKLHPYGSEMLQNKNGTDVIESSVYDEIIFNEPTETMFEMLTEKPGSFLHSHNKNSDVKFTKQLEAQELDRLSSGLEVVLEQISKQKQLLEELEKDRVELLESS</sequence>
<dbReference type="InterPro" id="IPR005033">
    <property type="entry name" value="YEATS"/>
</dbReference>
<comment type="subcellular location">
    <subcellularLocation>
        <location evidence="5">Nucleus</location>
    </subcellularLocation>
</comment>
<evidence type="ECO:0000256" key="1">
    <source>
        <dbReference type="ARBA" id="ARBA00022408"/>
    </source>
</evidence>
<evidence type="ECO:0000256" key="2">
    <source>
        <dbReference type="ARBA" id="ARBA00023015"/>
    </source>
</evidence>
<dbReference type="Proteomes" id="UP000094336">
    <property type="component" value="Unassembled WGS sequence"/>
</dbReference>
<evidence type="ECO:0000259" key="7">
    <source>
        <dbReference type="PROSITE" id="PS51037"/>
    </source>
</evidence>
<dbReference type="GeneID" id="30147005"/>
<evidence type="ECO:0000256" key="5">
    <source>
        <dbReference type="PROSITE-ProRule" id="PRU00376"/>
    </source>
</evidence>
<dbReference type="InterPro" id="IPR055129">
    <property type="entry name" value="YEATS_dom"/>
</dbReference>
<evidence type="ECO:0000256" key="6">
    <source>
        <dbReference type="SAM" id="Coils"/>
    </source>
</evidence>
<proteinExistence type="predicted"/>
<dbReference type="GO" id="GO:0035267">
    <property type="term" value="C:NuA4 histone acetyltransferase complex"/>
    <property type="evidence" value="ECO:0007669"/>
    <property type="project" value="EnsemblFungi"/>
</dbReference>
<accession>A0A1E3QPI0</accession>
<feature type="domain" description="YEATS" evidence="7">
    <location>
        <begin position="10"/>
        <end position="165"/>
    </location>
</feature>
<dbReference type="EMBL" id="KV454433">
    <property type="protein sequence ID" value="ODQ78972.1"/>
    <property type="molecule type" value="Genomic_DNA"/>
</dbReference>
<keyword evidence="6" id="KW-0175">Coiled coil</keyword>
<evidence type="ECO:0000313" key="9">
    <source>
        <dbReference type="Proteomes" id="UP000094336"/>
    </source>
</evidence>
<dbReference type="RefSeq" id="XP_018984300.1">
    <property type="nucleotide sequence ID" value="XM_019129152.1"/>
</dbReference>
<dbReference type="GO" id="GO:0000812">
    <property type="term" value="C:Swr1 complex"/>
    <property type="evidence" value="ECO:0007669"/>
    <property type="project" value="EnsemblFungi"/>
</dbReference>
<dbReference type="GO" id="GO:0006281">
    <property type="term" value="P:DNA repair"/>
    <property type="evidence" value="ECO:0007669"/>
    <property type="project" value="EnsemblFungi"/>
</dbReference>
<gene>
    <name evidence="8" type="ORF">BABINDRAFT_162057</name>
</gene>
<dbReference type="GO" id="GO:0006355">
    <property type="term" value="P:regulation of DNA-templated transcription"/>
    <property type="evidence" value="ECO:0007669"/>
    <property type="project" value="InterPro"/>
</dbReference>
<dbReference type="OrthoDB" id="16041at2759"/>
<dbReference type="GO" id="GO:0000781">
    <property type="term" value="C:chromosome, telomeric region"/>
    <property type="evidence" value="ECO:0007669"/>
    <property type="project" value="GOC"/>
</dbReference>
<keyword evidence="4 5" id="KW-0539">Nucleus</keyword>
<keyword evidence="3" id="KW-0804">Transcription</keyword>
<organism evidence="8 9">
    <name type="scientific">Babjeviella inositovora NRRL Y-12698</name>
    <dbReference type="NCBI Taxonomy" id="984486"/>
    <lineage>
        <taxon>Eukaryota</taxon>
        <taxon>Fungi</taxon>
        <taxon>Dikarya</taxon>
        <taxon>Ascomycota</taxon>
        <taxon>Saccharomycotina</taxon>
        <taxon>Pichiomycetes</taxon>
        <taxon>Serinales incertae sedis</taxon>
        <taxon>Babjeviella</taxon>
    </lineage>
</organism>
<dbReference type="STRING" id="984486.A0A1E3QPI0"/>
<dbReference type="Gene3D" id="2.60.40.1970">
    <property type="entry name" value="YEATS domain"/>
    <property type="match status" value="1"/>
</dbReference>
<keyword evidence="2" id="KW-0805">Transcription regulation</keyword>
<reference evidence="9" key="1">
    <citation type="submission" date="2016-05" db="EMBL/GenBank/DDBJ databases">
        <title>Comparative genomics of biotechnologically important yeasts.</title>
        <authorList>
            <consortium name="DOE Joint Genome Institute"/>
            <person name="Riley R."/>
            <person name="Haridas S."/>
            <person name="Wolfe K.H."/>
            <person name="Lopes M.R."/>
            <person name="Hittinger C.T."/>
            <person name="Goker M."/>
            <person name="Salamov A."/>
            <person name="Wisecaver J."/>
            <person name="Long T.M."/>
            <person name="Aerts A.L."/>
            <person name="Barry K."/>
            <person name="Choi C."/>
            <person name="Clum A."/>
            <person name="Coughlan A.Y."/>
            <person name="Deshpande S."/>
            <person name="Douglass A.P."/>
            <person name="Hanson S.J."/>
            <person name="Klenk H.-P."/>
            <person name="Labutti K."/>
            <person name="Lapidus A."/>
            <person name="Lindquist E."/>
            <person name="Lipzen A."/>
            <person name="Meier-Kolthoff J.P."/>
            <person name="Ohm R.A."/>
            <person name="Otillar R.P."/>
            <person name="Pangilinan J."/>
            <person name="Peng Y."/>
            <person name="Rokas A."/>
            <person name="Rosa C.A."/>
            <person name="Scheuner C."/>
            <person name="Sibirny A.A."/>
            <person name="Slot J.C."/>
            <person name="Stielow J.B."/>
            <person name="Sun H."/>
            <person name="Kurtzman C.P."/>
            <person name="Blackwell M."/>
            <person name="Grigoriev I.V."/>
            <person name="Jeffries T.W."/>
        </authorList>
    </citation>
    <scope>NUCLEOTIDE SEQUENCE [LARGE SCALE GENOMIC DNA]</scope>
    <source>
        <strain evidence="9">NRRL Y-12698</strain>
    </source>
</reference>
<evidence type="ECO:0000313" key="8">
    <source>
        <dbReference type="EMBL" id="ODQ78972.1"/>
    </source>
</evidence>
<dbReference type="PANTHER" id="PTHR47573:SF1">
    <property type="entry name" value="PROTEIN AF-9 HOMOLOG"/>
    <property type="match status" value="1"/>
</dbReference>
<dbReference type="CDD" id="cd16908">
    <property type="entry name" value="YEATS_Yaf9_like"/>
    <property type="match status" value="1"/>
</dbReference>
<dbReference type="Pfam" id="PF03366">
    <property type="entry name" value="YEATS"/>
    <property type="match status" value="1"/>
</dbReference>
<keyword evidence="9" id="KW-1185">Reference proteome</keyword>
<dbReference type="PROSITE" id="PS51037">
    <property type="entry name" value="YEATS"/>
    <property type="match status" value="1"/>
</dbReference>
<dbReference type="AlphaFoldDB" id="A0A1E3QPI0"/>
<evidence type="ECO:0000256" key="3">
    <source>
        <dbReference type="ARBA" id="ARBA00023163"/>
    </source>
</evidence>
<feature type="coiled-coil region" evidence="6">
    <location>
        <begin position="197"/>
        <end position="224"/>
    </location>
</feature>